<sequence>MGHRHMLGSSHMFDSGHDQNWNHMQTEQPYALARAGTGENASFLYPAENMSAEGVHFASHWNPAPSANGYVSNHNVEVPHYQPDASGPSYDPFLHPPNTGPFYPVPENYVHHAASSSYDRQAFQGIDGGFVDLTMGHGRGPHKRKSPGVPSVCERGSSSRYYGAGSSSDIPMPPELWQEKPNMDSQHMPWDRVSMAPSYRSNALSIRSEGSMRNVRSRPALDLESNLARAHLPINPSHNSYSTVHHDHTSSMDPSLPRSSALPREWHHSRISPANGRIQVSDLGGFNPETNDSVVGSTATNAALEAGTFHPDLILGRNPVVPQSFHGTSNQSVRGVRSSYSQRSTPAFRASSSTIRMGHVGSSDEGMQLVAESYSSRHPRSLSAIAWRHSDRSGRSRVTNERYRSLSDEPSLHERFASEGFMIVDRTLYGSRSMLDQHRDMRLDIDNMTYEELLALGERIGNVSTGLSEDLISKNLTETIYCSADQMQEEENCAICLEEYKNMDDVGTLKSCGHDYHVTCIKKWLSMKNSCPICKSSVVADDNKE</sequence>
<dbReference type="EMBL" id="CM051405">
    <property type="protein sequence ID" value="KAJ4704870.1"/>
    <property type="molecule type" value="Genomic_DNA"/>
</dbReference>
<reference evidence="1 2" key="1">
    <citation type="journal article" date="2023" name="Science">
        <title>Complex scaffold remodeling in plant triterpene biosynthesis.</title>
        <authorList>
            <person name="De La Pena R."/>
            <person name="Hodgson H."/>
            <person name="Liu J.C."/>
            <person name="Stephenson M.J."/>
            <person name="Martin A.C."/>
            <person name="Owen C."/>
            <person name="Harkess A."/>
            <person name="Leebens-Mack J."/>
            <person name="Jimenez L.E."/>
            <person name="Osbourn A."/>
            <person name="Sattely E.S."/>
        </authorList>
    </citation>
    <scope>NUCLEOTIDE SEQUENCE [LARGE SCALE GENOMIC DNA]</scope>
    <source>
        <strain evidence="2">cv. JPN11</strain>
        <tissue evidence="1">Leaf</tissue>
    </source>
</reference>
<proteinExistence type="predicted"/>
<dbReference type="Proteomes" id="UP001164539">
    <property type="component" value="Chromosome 12"/>
</dbReference>
<evidence type="ECO:0000313" key="2">
    <source>
        <dbReference type="Proteomes" id="UP001164539"/>
    </source>
</evidence>
<keyword evidence="2" id="KW-1185">Reference proteome</keyword>
<comment type="caution">
    <text evidence="1">The sequence shown here is derived from an EMBL/GenBank/DDBJ whole genome shotgun (WGS) entry which is preliminary data.</text>
</comment>
<gene>
    <name evidence="1" type="ORF">OWV82_021717</name>
</gene>
<accession>A0ACC1X096</accession>
<organism evidence="1 2">
    <name type="scientific">Melia azedarach</name>
    <name type="common">Chinaberry tree</name>
    <dbReference type="NCBI Taxonomy" id="155640"/>
    <lineage>
        <taxon>Eukaryota</taxon>
        <taxon>Viridiplantae</taxon>
        <taxon>Streptophyta</taxon>
        <taxon>Embryophyta</taxon>
        <taxon>Tracheophyta</taxon>
        <taxon>Spermatophyta</taxon>
        <taxon>Magnoliopsida</taxon>
        <taxon>eudicotyledons</taxon>
        <taxon>Gunneridae</taxon>
        <taxon>Pentapetalae</taxon>
        <taxon>rosids</taxon>
        <taxon>malvids</taxon>
        <taxon>Sapindales</taxon>
        <taxon>Meliaceae</taxon>
        <taxon>Melia</taxon>
    </lineage>
</organism>
<protein>
    <submittedName>
        <fullName evidence="1">RING/U-box superfamily protein</fullName>
    </submittedName>
</protein>
<name>A0ACC1X096_MELAZ</name>
<evidence type="ECO:0000313" key="1">
    <source>
        <dbReference type="EMBL" id="KAJ4704870.1"/>
    </source>
</evidence>